<organism evidence="8 9">
    <name type="scientific">Massilia agri</name>
    <dbReference type="NCBI Taxonomy" id="1886785"/>
    <lineage>
        <taxon>Bacteria</taxon>
        <taxon>Pseudomonadati</taxon>
        <taxon>Pseudomonadota</taxon>
        <taxon>Betaproteobacteria</taxon>
        <taxon>Burkholderiales</taxon>
        <taxon>Oxalobacteraceae</taxon>
        <taxon>Telluria group</taxon>
        <taxon>Massilia</taxon>
    </lineage>
</organism>
<gene>
    <name evidence="8" type="ORF">NX780_21640</name>
</gene>
<evidence type="ECO:0000313" key="9">
    <source>
        <dbReference type="Proteomes" id="UP001206572"/>
    </source>
</evidence>
<accession>A0ABT2ATB6</accession>
<dbReference type="PANTHER" id="PTHR43806">
    <property type="entry name" value="PEPTIDASE S8"/>
    <property type="match status" value="1"/>
</dbReference>
<feature type="chain" id="PRO_5046703100" evidence="6">
    <location>
        <begin position="27"/>
        <end position="435"/>
    </location>
</feature>
<protein>
    <submittedName>
        <fullName evidence="8">S8 family serine peptidase</fullName>
    </submittedName>
</protein>
<evidence type="ECO:0000256" key="6">
    <source>
        <dbReference type="SAM" id="SignalP"/>
    </source>
</evidence>
<dbReference type="RefSeq" id="WP_258829953.1">
    <property type="nucleotide sequence ID" value="NZ_JANUHA010000020.1"/>
</dbReference>
<dbReference type="InterPro" id="IPR015500">
    <property type="entry name" value="Peptidase_S8_subtilisin-rel"/>
</dbReference>
<evidence type="ECO:0000256" key="1">
    <source>
        <dbReference type="ARBA" id="ARBA00011073"/>
    </source>
</evidence>
<dbReference type="InterPro" id="IPR036852">
    <property type="entry name" value="Peptidase_S8/S53_dom_sf"/>
</dbReference>
<proteinExistence type="inferred from homology"/>
<keyword evidence="9" id="KW-1185">Reference proteome</keyword>
<dbReference type="PROSITE" id="PS00138">
    <property type="entry name" value="SUBTILASE_SER"/>
    <property type="match status" value="1"/>
</dbReference>
<dbReference type="CDD" id="cd05561">
    <property type="entry name" value="Peptidases_S8_4"/>
    <property type="match status" value="1"/>
</dbReference>
<dbReference type="Gene3D" id="3.40.50.200">
    <property type="entry name" value="Peptidase S8/S53 domain"/>
    <property type="match status" value="1"/>
</dbReference>
<reference evidence="8 9" key="1">
    <citation type="submission" date="2022-08" db="EMBL/GenBank/DDBJ databases">
        <title>Reclassification of Massilia species as members of the genera Telluria, Duganella, Pseudoduganella, Mokoshia gen. nov. and Zemynaea gen. nov. using orthogonal and non-orthogonal genome-based approaches.</title>
        <authorList>
            <person name="Bowman J.P."/>
        </authorList>
    </citation>
    <scope>NUCLEOTIDE SEQUENCE [LARGE SCALE GENOMIC DNA]</scope>
    <source>
        <strain evidence="8 9">JCM 31661</strain>
    </source>
</reference>
<dbReference type="InterPro" id="IPR000209">
    <property type="entry name" value="Peptidase_S8/S53_dom"/>
</dbReference>
<dbReference type="PANTHER" id="PTHR43806:SF11">
    <property type="entry name" value="CEREVISIN-RELATED"/>
    <property type="match status" value="1"/>
</dbReference>
<keyword evidence="6" id="KW-0732">Signal</keyword>
<dbReference type="EMBL" id="JANUHA010000020">
    <property type="protein sequence ID" value="MCS0598953.1"/>
    <property type="molecule type" value="Genomic_DNA"/>
</dbReference>
<evidence type="ECO:0000313" key="8">
    <source>
        <dbReference type="EMBL" id="MCS0598953.1"/>
    </source>
</evidence>
<dbReference type="SUPFAM" id="SSF52743">
    <property type="entry name" value="Subtilisin-like"/>
    <property type="match status" value="1"/>
</dbReference>
<feature type="active site" description="Charge relay system" evidence="5">
    <location>
        <position position="375"/>
    </location>
</feature>
<feature type="active site" description="Charge relay system" evidence="5">
    <location>
        <position position="222"/>
    </location>
</feature>
<feature type="domain" description="Peptidase S8/S53" evidence="7">
    <location>
        <begin position="186"/>
        <end position="421"/>
    </location>
</feature>
<dbReference type="InterPro" id="IPR023828">
    <property type="entry name" value="Peptidase_S8_Ser-AS"/>
</dbReference>
<comment type="similarity">
    <text evidence="1 5">Belongs to the peptidase S8 family.</text>
</comment>
<keyword evidence="3 5" id="KW-0378">Hydrolase</keyword>
<dbReference type="InterPro" id="IPR050131">
    <property type="entry name" value="Peptidase_S8_subtilisin-like"/>
</dbReference>
<evidence type="ECO:0000259" key="7">
    <source>
        <dbReference type="Pfam" id="PF00082"/>
    </source>
</evidence>
<evidence type="ECO:0000256" key="5">
    <source>
        <dbReference type="PROSITE-ProRule" id="PRU01240"/>
    </source>
</evidence>
<evidence type="ECO:0000256" key="3">
    <source>
        <dbReference type="ARBA" id="ARBA00022801"/>
    </source>
</evidence>
<feature type="active site" description="Charge relay system" evidence="5">
    <location>
        <position position="193"/>
    </location>
</feature>
<dbReference type="PROSITE" id="PS51892">
    <property type="entry name" value="SUBTILASE"/>
    <property type="match status" value="1"/>
</dbReference>
<evidence type="ECO:0000256" key="4">
    <source>
        <dbReference type="ARBA" id="ARBA00022825"/>
    </source>
</evidence>
<dbReference type="Pfam" id="PF00082">
    <property type="entry name" value="Peptidase_S8"/>
    <property type="match status" value="1"/>
</dbReference>
<sequence length="435" mass="44593">MKLAATLFKLGAWALLLAAPVAPASAQLGLPSLNLPGGLGRTGLDTLRAPVERLLDRSPLPELGRLRLDQVDTLLRRHPQLIDADPFGNPAVRGEILAWNPSEQGLRAARDAGLAVAREEAYPELDQRLVVLRAPAGAATAALLAALRRADPEGSYDFNHVYLGAGLAAPGPLAAPRDRAAAPAEGLRVGLIDSGVDRRHEVFADAALRLWGCEGRTHPAPHGTAVAALMVGQSAAFRGAAPGAGLYAADVYCDSPVGGSVERIAAALAWLARERVGVINISLVGPGNAALARAVAAMQARGHLLVAAVGNDGPAAPALYPASYPGVVGVTGVDRRGRPLPEAARGPQVMFAAPGSQMVSAAPGAPPYRQVRGTSFAAPIVAALLAPRLPHPDPDLARSALASLAREAGANAGRDEAIGYGTIGAAVRIDPATMR</sequence>
<dbReference type="Proteomes" id="UP001206572">
    <property type="component" value="Unassembled WGS sequence"/>
</dbReference>
<keyword evidence="4 5" id="KW-0720">Serine protease</keyword>
<name>A0ABT2ATB6_9BURK</name>
<feature type="signal peptide" evidence="6">
    <location>
        <begin position="1"/>
        <end position="26"/>
    </location>
</feature>
<evidence type="ECO:0000256" key="2">
    <source>
        <dbReference type="ARBA" id="ARBA00022670"/>
    </source>
</evidence>
<keyword evidence="2 5" id="KW-0645">Protease</keyword>
<dbReference type="PRINTS" id="PR00723">
    <property type="entry name" value="SUBTILISIN"/>
</dbReference>
<comment type="caution">
    <text evidence="8">The sequence shown here is derived from an EMBL/GenBank/DDBJ whole genome shotgun (WGS) entry which is preliminary data.</text>
</comment>